<keyword evidence="10" id="KW-1185">Reference proteome</keyword>
<comment type="caution">
    <text evidence="9">The sequence shown here is derived from an EMBL/GenBank/DDBJ whole genome shotgun (WGS) entry which is preliminary data.</text>
</comment>
<keyword evidence="2" id="KW-0677">Repeat</keyword>
<dbReference type="PROSITE" id="PS50005">
    <property type="entry name" value="TPR"/>
    <property type="match status" value="1"/>
</dbReference>
<reference evidence="9" key="2">
    <citation type="submission" date="2023-06" db="EMBL/GenBank/DDBJ databases">
        <authorList>
            <consortium name="Lawrence Berkeley National Laboratory"/>
            <person name="Mondo S.J."/>
            <person name="Hensen N."/>
            <person name="Bonometti L."/>
            <person name="Westerberg I."/>
            <person name="Brannstrom I.O."/>
            <person name="Guillou S."/>
            <person name="Cros-Aarteil S."/>
            <person name="Calhoun S."/>
            <person name="Haridas S."/>
            <person name="Kuo A."/>
            <person name="Pangilinan J."/>
            <person name="Riley R."/>
            <person name="Labutti K."/>
            <person name="Andreopoulos B."/>
            <person name="Lipzen A."/>
            <person name="Chen C."/>
            <person name="Yanf M."/>
            <person name="Daum C."/>
            <person name="Ng V."/>
            <person name="Clum A."/>
            <person name="Steindorff A."/>
            <person name="Ohm R."/>
            <person name="Martin F."/>
            <person name="Silar P."/>
            <person name="Natvig D."/>
            <person name="Lalanne C."/>
            <person name="Gautier V."/>
            <person name="Ament-Velasquez S.L."/>
            <person name="Kruys A."/>
            <person name="Hutchinson M.I."/>
            <person name="Powell A.J."/>
            <person name="Barry K."/>
            <person name="Miller A.N."/>
            <person name="Grigoriev I.V."/>
            <person name="Debuchy R."/>
            <person name="Gladieux P."/>
            <person name="Thoren M.H."/>
            <person name="Johannesson H."/>
        </authorList>
    </citation>
    <scope>NUCLEOTIDE SEQUENCE</scope>
    <source>
        <strain evidence="9">CBS 333.67</strain>
    </source>
</reference>
<evidence type="ECO:0000256" key="6">
    <source>
        <dbReference type="ARBA" id="ARBA00023306"/>
    </source>
</evidence>
<dbReference type="Pfam" id="PF13432">
    <property type="entry name" value="TPR_16"/>
    <property type="match status" value="1"/>
</dbReference>
<dbReference type="SMART" id="SM00028">
    <property type="entry name" value="TPR"/>
    <property type="match status" value="8"/>
</dbReference>
<evidence type="ECO:0000256" key="1">
    <source>
        <dbReference type="ARBA" id="ARBA00022618"/>
    </source>
</evidence>
<evidence type="ECO:0000256" key="4">
    <source>
        <dbReference type="ARBA" id="ARBA00022786"/>
    </source>
</evidence>
<reference evidence="9" key="1">
    <citation type="journal article" date="2023" name="Mol. Phylogenet. Evol.">
        <title>Genome-scale phylogeny and comparative genomics of the fungal order Sordariales.</title>
        <authorList>
            <person name="Hensen N."/>
            <person name="Bonometti L."/>
            <person name="Westerberg I."/>
            <person name="Brannstrom I.O."/>
            <person name="Guillou S."/>
            <person name="Cros-Aarteil S."/>
            <person name="Calhoun S."/>
            <person name="Haridas S."/>
            <person name="Kuo A."/>
            <person name="Mondo S."/>
            <person name="Pangilinan J."/>
            <person name="Riley R."/>
            <person name="LaButti K."/>
            <person name="Andreopoulos B."/>
            <person name="Lipzen A."/>
            <person name="Chen C."/>
            <person name="Yan M."/>
            <person name="Daum C."/>
            <person name="Ng V."/>
            <person name="Clum A."/>
            <person name="Steindorff A."/>
            <person name="Ohm R.A."/>
            <person name="Martin F."/>
            <person name="Silar P."/>
            <person name="Natvig D.O."/>
            <person name="Lalanne C."/>
            <person name="Gautier V."/>
            <person name="Ament-Velasquez S.L."/>
            <person name="Kruys A."/>
            <person name="Hutchinson M.I."/>
            <person name="Powell A.J."/>
            <person name="Barry K."/>
            <person name="Miller A.N."/>
            <person name="Grigoriev I.V."/>
            <person name="Debuchy R."/>
            <person name="Gladieux P."/>
            <person name="Hiltunen Thoren M."/>
            <person name="Johannesson H."/>
        </authorList>
    </citation>
    <scope>NUCLEOTIDE SEQUENCE</scope>
    <source>
        <strain evidence="9">CBS 333.67</strain>
    </source>
</reference>
<proteinExistence type="predicted"/>
<evidence type="ECO:0000313" key="10">
    <source>
        <dbReference type="Proteomes" id="UP001273166"/>
    </source>
</evidence>
<feature type="compositionally biased region" description="Low complexity" evidence="8">
    <location>
        <begin position="648"/>
        <end position="673"/>
    </location>
</feature>
<dbReference type="InterPro" id="IPR019734">
    <property type="entry name" value="TPR_rpt"/>
</dbReference>
<evidence type="ECO:0000256" key="5">
    <source>
        <dbReference type="ARBA" id="ARBA00022803"/>
    </source>
</evidence>
<dbReference type="EMBL" id="JAUDZG010000002">
    <property type="protein sequence ID" value="KAK3308732.1"/>
    <property type="molecule type" value="Genomic_DNA"/>
</dbReference>
<dbReference type="Proteomes" id="UP001273166">
    <property type="component" value="Unassembled WGS sequence"/>
</dbReference>
<dbReference type="PANTHER" id="PTHR12558:SF9">
    <property type="entry name" value="CELL DIVISION CYCLE PROTEIN 16 HOMOLOG"/>
    <property type="match status" value="1"/>
</dbReference>
<dbReference type="InterPro" id="IPR011990">
    <property type="entry name" value="TPR-like_helical_dom_sf"/>
</dbReference>
<evidence type="ECO:0000256" key="7">
    <source>
        <dbReference type="PROSITE-ProRule" id="PRU00339"/>
    </source>
</evidence>
<dbReference type="Pfam" id="PF13374">
    <property type="entry name" value="TPR_10"/>
    <property type="match status" value="1"/>
</dbReference>
<sequence length="706" mass="78244">MKIQFWLMMLDFWDNPIPELPVLEVFQTHHAAMASSQPNMERFLRDWRQDALNKAQYDSAIFIGDKLLAMTKDDNDAFWLAQVHFNAGNYTRSHDLLTEHNLIGSNPWCRYLAAHCLIRQNLFTEALALLGEHTPTHLINTNTAKRKTTRTTGRGTRAGPKAPERQPDEVSEEEWSTRRFEAGMCYLRGLCYAKENAFDRAKEAYKDALRIDVQCYEAFTQLVRNSLMSPDEEDEFMQSLDFNAVRAPRGGDDPELKTEPGDYVQMLYQTQLSKYRNPRAFNTAIESLSTHYGLTDNPDILLARADQLYTQCRFKDALALTTAILKEDKTNFPAYPVHLACLYELKQTNELFLAAHNLADNHPDKACTWLAVGTYYLATGKIADARRYFSKSSMMDATFGPAWIGFAHTFAAEGEHDQAITAYSTAARLFTGTHLPHLFLGMQNHAMNNMTAAEEFLKSAYSLCRTDPLLLNEMGVVLYHQDRLKDAAKFFRQALRVADETGADPHAWLGARTNLAHAYRRLRLLDEALAEFDIVLRDGGKDAAVLCARALILLDKGLPDDAARELHEALAVNPQDPIATDLMNKALEESSNGDVAVLAGGLSTGLDLSGNFRGEEDEGIADMDRFEAELEEKKAAARVKVERRIRGRTAAAGGASASSLSGDKGKGVARSGNVRGGGRRGGGGEGGGGGGYGPGVESMMEMSDVD</sequence>
<dbReference type="GO" id="GO:0051301">
    <property type="term" value="P:cell division"/>
    <property type="evidence" value="ECO:0007669"/>
    <property type="project" value="UniProtKB-KW"/>
</dbReference>
<dbReference type="GO" id="GO:0005737">
    <property type="term" value="C:cytoplasm"/>
    <property type="evidence" value="ECO:0007669"/>
    <property type="project" value="TreeGrafter"/>
</dbReference>
<keyword evidence="5 7" id="KW-0802">TPR repeat</keyword>
<evidence type="ECO:0000256" key="8">
    <source>
        <dbReference type="SAM" id="MobiDB-lite"/>
    </source>
</evidence>
<dbReference type="Gene3D" id="1.25.40.10">
    <property type="entry name" value="Tetratricopeptide repeat domain"/>
    <property type="match status" value="1"/>
</dbReference>
<dbReference type="PANTHER" id="PTHR12558">
    <property type="entry name" value="CELL DIVISION CYCLE 16,23,27"/>
    <property type="match status" value="1"/>
</dbReference>
<dbReference type="AlphaFoldDB" id="A0AAJ0M4G7"/>
<dbReference type="GO" id="GO:0005680">
    <property type="term" value="C:anaphase-promoting complex"/>
    <property type="evidence" value="ECO:0007669"/>
    <property type="project" value="TreeGrafter"/>
</dbReference>
<keyword evidence="1" id="KW-0132">Cell division</keyword>
<dbReference type="GO" id="GO:0045842">
    <property type="term" value="P:positive regulation of mitotic metaphase/anaphase transition"/>
    <property type="evidence" value="ECO:0007669"/>
    <property type="project" value="TreeGrafter"/>
</dbReference>
<evidence type="ECO:0000256" key="3">
    <source>
        <dbReference type="ARBA" id="ARBA00022776"/>
    </source>
</evidence>
<keyword evidence="6" id="KW-0131">Cell cycle</keyword>
<dbReference type="GeneID" id="87889090"/>
<organism evidence="9 10">
    <name type="scientific">Chaetomium strumarium</name>
    <dbReference type="NCBI Taxonomy" id="1170767"/>
    <lineage>
        <taxon>Eukaryota</taxon>
        <taxon>Fungi</taxon>
        <taxon>Dikarya</taxon>
        <taxon>Ascomycota</taxon>
        <taxon>Pezizomycotina</taxon>
        <taxon>Sordariomycetes</taxon>
        <taxon>Sordariomycetidae</taxon>
        <taxon>Sordariales</taxon>
        <taxon>Chaetomiaceae</taxon>
        <taxon>Chaetomium</taxon>
    </lineage>
</organism>
<dbReference type="Pfam" id="PF12895">
    <property type="entry name" value="ANAPC3"/>
    <property type="match status" value="1"/>
</dbReference>
<feature type="region of interest" description="Disordered" evidence="8">
    <location>
        <begin position="648"/>
        <end position="706"/>
    </location>
</feature>
<keyword evidence="4" id="KW-0833">Ubl conjugation pathway</keyword>
<protein>
    <submittedName>
        <fullName evidence="9">Uncharacterized protein</fullName>
    </submittedName>
</protein>
<dbReference type="RefSeq" id="XP_062724512.1">
    <property type="nucleotide sequence ID" value="XM_062870261.1"/>
</dbReference>
<dbReference type="GO" id="GO:0016567">
    <property type="term" value="P:protein ubiquitination"/>
    <property type="evidence" value="ECO:0007669"/>
    <property type="project" value="TreeGrafter"/>
</dbReference>
<name>A0AAJ0M4G7_9PEZI</name>
<gene>
    <name evidence="9" type="ORF">B0T15DRAFT_551045</name>
</gene>
<evidence type="ECO:0000313" key="9">
    <source>
        <dbReference type="EMBL" id="KAK3308732.1"/>
    </source>
</evidence>
<feature type="compositionally biased region" description="Gly residues" evidence="8">
    <location>
        <begin position="674"/>
        <end position="694"/>
    </location>
</feature>
<dbReference type="GO" id="GO:0031145">
    <property type="term" value="P:anaphase-promoting complex-dependent catabolic process"/>
    <property type="evidence" value="ECO:0007669"/>
    <property type="project" value="TreeGrafter"/>
</dbReference>
<feature type="repeat" description="TPR" evidence="7">
    <location>
        <begin position="468"/>
        <end position="501"/>
    </location>
</feature>
<accession>A0AAJ0M4G7</accession>
<evidence type="ECO:0000256" key="2">
    <source>
        <dbReference type="ARBA" id="ARBA00022737"/>
    </source>
</evidence>
<dbReference type="Pfam" id="PF13181">
    <property type="entry name" value="TPR_8"/>
    <property type="match status" value="1"/>
</dbReference>
<feature type="region of interest" description="Disordered" evidence="8">
    <location>
        <begin position="141"/>
        <end position="174"/>
    </location>
</feature>
<dbReference type="SUPFAM" id="SSF48452">
    <property type="entry name" value="TPR-like"/>
    <property type="match status" value="2"/>
</dbReference>
<keyword evidence="3" id="KW-0498">Mitosis</keyword>